<evidence type="ECO:0000259" key="7">
    <source>
        <dbReference type="Pfam" id="PF09335"/>
    </source>
</evidence>
<dbReference type="Pfam" id="PF09335">
    <property type="entry name" value="VTT_dom"/>
    <property type="match status" value="1"/>
</dbReference>
<evidence type="ECO:0000256" key="5">
    <source>
        <dbReference type="ARBA" id="ARBA00023136"/>
    </source>
</evidence>
<evidence type="ECO:0000313" key="9">
    <source>
        <dbReference type="Proteomes" id="UP000192906"/>
    </source>
</evidence>
<evidence type="ECO:0000313" key="8">
    <source>
        <dbReference type="EMBL" id="SME93077.1"/>
    </source>
</evidence>
<feature type="transmembrane region" description="Helical" evidence="6">
    <location>
        <begin position="132"/>
        <end position="155"/>
    </location>
</feature>
<evidence type="ECO:0000256" key="3">
    <source>
        <dbReference type="ARBA" id="ARBA00022692"/>
    </source>
</evidence>
<dbReference type="PANTHER" id="PTHR12677:SF59">
    <property type="entry name" value="GOLGI APPARATUS MEMBRANE PROTEIN TVP38-RELATED"/>
    <property type="match status" value="1"/>
</dbReference>
<feature type="transmembrane region" description="Helical" evidence="6">
    <location>
        <begin position="194"/>
        <end position="213"/>
    </location>
</feature>
<evidence type="ECO:0000256" key="1">
    <source>
        <dbReference type="ARBA" id="ARBA00004651"/>
    </source>
</evidence>
<organism evidence="8 9">
    <name type="scientific">Desulfovibrio gilichinskyi</name>
    <dbReference type="NCBI Taxonomy" id="1519643"/>
    <lineage>
        <taxon>Bacteria</taxon>
        <taxon>Pseudomonadati</taxon>
        <taxon>Thermodesulfobacteriota</taxon>
        <taxon>Desulfovibrionia</taxon>
        <taxon>Desulfovibrionales</taxon>
        <taxon>Desulfovibrionaceae</taxon>
        <taxon>Desulfovibrio</taxon>
    </lineage>
</organism>
<keyword evidence="5 6" id="KW-0472">Membrane</keyword>
<keyword evidence="9" id="KW-1185">Reference proteome</keyword>
<dbReference type="EMBL" id="FWZU01000001">
    <property type="protein sequence ID" value="SME93077.1"/>
    <property type="molecule type" value="Genomic_DNA"/>
</dbReference>
<evidence type="ECO:0000256" key="6">
    <source>
        <dbReference type="RuleBase" id="RU366058"/>
    </source>
</evidence>
<name>A0A1X7CBL1_9BACT</name>
<dbReference type="GO" id="GO:0005886">
    <property type="term" value="C:plasma membrane"/>
    <property type="evidence" value="ECO:0007669"/>
    <property type="project" value="UniProtKB-SubCell"/>
</dbReference>
<accession>A0A1X7CBL1</accession>
<gene>
    <name evidence="8" type="ORF">SAMN06295933_0588</name>
</gene>
<feature type="transmembrane region" description="Helical" evidence="6">
    <location>
        <begin position="162"/>
        <end position="182"/>
    </location>
</feature>
<keyword evidence="4 6" id="KW-1133">Transmembrane helix</keyword>
<keyword evidence="2 6" id="KW-1003">Cell membrane</keyword>
<dbReference type="OrthoDB" id="9779114at2"/>
<comment type="similarity">
    <text evidence="6">Belongs to the TVP38/TMEM64 family.</text>
</comment>
<dbReference type="Proteomes" id="UP000192906">
    <property type="component" value="Unassembled WGS sequence"/>
</dbReference>
<keyword evidence="3 6" id="KW-0812">Transmembrane</keyword>
<dbReference type="AlphaFoldDB" id="A0A1X7CBL1"/>
<proteinExistence type="inferred from homology"/>
<feature type="transmembrane region" description="Helical" evidence="6">
    <location>
        <begin position="86"/>
        <end position="108"/>
    </location>
</feature>
<dbReference type="STRING" id="1519643.SAMN06295933_0588"/>
<reference evidence="9" key="1">
    <citation type="submission" date="2017-04" db="EMBL/GenBank/DDBJ databases">
        <authorList>
            <person name="Varghese N."/>
            <person name="Submissions S."/>
        </authorList>
    </citation>
    <scope>NUCLEOTIDE SEQUENCE [LARGE SCALE GENOMIC DNA]</scope>
    <source>
        <strain evidence="9">K3S</strain>
    </source>
</reference>
<dbReference type="InterPro" id="IPR015414">
    <property type="entry name" value="TMEM64"/>
</dbReference>
<feature type="domain" description="VTT" evidence="7">
    <location>
        <begin position="67"/>
        <end position="183"/>
    </location>
</feature>
<protein>
    <recommendedName>
        <fullName evidence="6">TVP38/TMEM64 family membrane protein</fullName>
    </recommendedName>
</protein>
<evidence type="ECO:0000256" key="2">
    <source>
        <dbReference type="ARBA" id="ARBA00022475"/>
    </source>
</evidence>
<comment type="subcellular location">
    <subcellularLocation>
        <location evidence="1 6">Cell membrane</location>
        <topology evidence="1 6">Multi-pass membrane protein</topology>
    </subcellularLocation>
</comment>
<dbReference type="PANTHER" id="PTHR12677">
    <property type="entry name" value="GOLGI APPARATUS MEMBRANE PROTEIN TVP38-RELATED"/>
    <property type="match status" value="1"/>
</dbReference>
<sequence>MKNKILVLILLAAGIILFFAFDLDRFLTLNYLKNSRQEFQAFYDLHPFSSVFGFFLIYVAIVGLNLPGAAILGLAGGALFGFTTGVITISFASSLGATIACFFSRYLFRDYVQRRFGDKLEKVNNGIKNEGAFYLFTMRLIPAIPFVVINLVMGLTPIRLRTFYWVSQVGMLPGTMVFVNAGKELGKITSVSDIVQPSLIISFMVLGFFPLFVRKAVSFVRARNTDKTA</sequence>
<feature type="transmembrane region" description="Helical" evidence="6">
    <location>
        <begin position="51"/>
        <end position="74"/>
    </location>
</feature>
<dbReference type="InterPro" id="IPR032816">
    <property type="entry name" value="VTT_dom"/>
</dbReference>
<evidence type="ECO:0000256" key="4">
    <source>
        <dbReference type="ARBA" id="ARBA00022989"/>
    </source>
</evidence>
<dbReference type="RefSeq" id="WP_085098015.1">
    <property type="nucleotide sequence ID" value="NZ_FWZU01000001.1"/>
</dbReference>